<dbReference type="GO" id="GO:0006865">
    <property type="term" value="P:amino acid transport"/>
    <property type="evidence" value="ECO:0007669"/>
    <property type="project" value="TreeGrafter"/>
</dbReference>
<feature type="transmembrane region" description="Helical" evidence="7">
    <location>
        <begin position="106"/>
        <end position="127"/>
    </location>
</feature>
<proteinExistence type="inferred from homology"/>
<evidence type="ECO:0000259" key="9">
    <source>
        <dbReference type="PROSITE" id="PS50928"/>
    </source>
</evidence>
<evidence type="ECO:0000256" key="5">
    <source>
        <dbReference type="ARBA" id="ARBA00022989"/>
    </source>
</evidence>
<feature type="transmembrane region" description="Helical" evidence="7">
    <location>
        <begin position="75"/>
        <end position="94"/>
    </location>
</feature>
<dbReference type="InterPro" id="IPR000515">
    <property type="entry name" value="MetI-like"/>
</dbReference>
<dbReference type="CDD" id="cd06261">
    <property type="entry name" value="TM_PBP2"/>
    <property type="match status" value="1"/>
</dbReference>
<dbReference type="GO" id="GO:0022857">
    <property type="term" value="F:transmembrane transporter activity"/>
    <property type="evidence" value="ECO:0007669"/>
    <property type="project" value="InterPro"/>
</dbReference>
<dbReference type="Proteomes" id="UP000292685">
    <property type="component" value="Unassembled WGS sequence"/>
</dbReference>
<organism evidence="10 11">
    <name type="scientific">Zhihengliuella halotolerans</name>
    <dbReference type="NCBI Taxonomy" id="370736"/>
    <lineage>
        <taxon>Bacteria</taxon>
        <taxon>Bacillati</taxon>
        <taxon>Actinomycetota</taxon>
        <taxon>Actinomycetes</taxon>
        <taxon>Micrococcales</taxon>
        <taxon>Micrococcaceae</taxon>
        <taxon>Zhihengliuella</taxon>
    </lineage>
</organism>
<dbReference type="Gene3D" id="1.10.3720.10">
    <property type="entry name" value="MetI-like"/>
    <property type="match status" value="1"/>
</dbReference>
<keyword evidence="11" id="KW-1185">Reference proteome</keyword>
<keyword evidence="4 7" id="KW-0812">Transmembrane</keyword>
<evidence type="ECO:0000256" key="1">
    <source>
        <dbReference type="ARBA" id="ARBA00004651"/>
    </source>
</evidence>
<comment type="subcellular location">
    <subcellularLocation>
        <location evidence="1 7">Cell membrane</location>
        <topology evidence="1 7">Multi-pass membrane protein</topology>
    </subcellularLocation>
</comment>
<feature type="domain" description="ABC transmembrane type-1" evidence="9">
    <location>
        <begin position="68"/>
        <end position="259"/>
    </location>
</feature>
<keyword evidence="3" id="KW-1003">Cell membrane</keyword>
<dbReference type="InterPro" id="IPR043429">
    <property type="entry name" value="ArtM/GltK/GlnP/TcyL/YhdX-like"/>
</dbReference>
<evidence type="ECO:0000256" key="8">
    <source>
        <dbReference type="SAM" id="MobiDB-lite"/>
    </source>
</evidence>
<evidence type="ECO:0000313" key="10">
    <source>
        <dbReference type="EMBL" id="RZU61005.1"/>
    </source>
</evidence>
<feature type="transmembrane region" description="Helical" evidence="7">
    <location>
        <begin position="193"/>
        <end position="218"/>
    </location>
</feature>
<dbReference type="NCBIfam" id="TIGR01726">
    <property type="entry name" value="HEQRo_perm_3TM"/>
    <property type="match status" value="1"/>
</dbReference>
<evidence type="ECO:0000256" key="3">
    <source>
        <dbReference type="ARBA" id="ARBA00022475"/>
    </source>
</evidence>
<dbReference type="Pfam" id="PF00528">
    <property type="entry name" value="BPD_transp_1"/>
    <property type="match status" value="1"/>
</dbReference>
<keyword evidence="6 7" id="KW-0472">Membrane</keyword>
<feature type="region of interest" description="Disordered" evidence="8">
    <location>
        <begin position="272"/>
        <end position="296"/>
    </location>
</feature>
<dbReference type="GO" id="GO:0043190">
    <property type="term" value="C:ATP-binding cassette (ABC) transporter complex"/>
    <property type="evidence" value="ECO:0007669"/>
    <property type="project" value="InterPro"/>
</dbReference>
<dbReference type="PANTHER" id="PTHR30614:SF21">
    <property type="entry name" value="AMINO ACID ABC TRANSPORTER PERMEASE"/>
    <property type="match status" value="1"/>
</dbReference>
<protein>
    <submittedName>
        <fullName evidence="10">Glutamate transport system permease protein</fullName>
    </submittedName>
</protein>
<sequence>MSGSVLFDAPGPKARRRILILNIIGALGFIALIVWVISVLADYGQLAPEKWTSFTQSSTWQNYLLPGLMNTFKSAAIAIFTSLAFGMIFGMGRLAHNKIINGISSVVVEFFRAVPVLLMMIFFWIFFGRMGIVPQGDAPFVAVVLALTLYNGSVVAELVRSGVHGLPKGQREAGIAIGLTRGQSLRFVEVPQALVAMMPALLGQFVVILKDSALGAIINYNELLFSSRLVGTGNANVFQALLVAAVIFILINFALTSLAQWVSTRVARRRARADATDEGPGEAPGPPQTMGTTATV</sequence>
<evidence type="ECO:0000256" key="6">
    <source>
        <dbReference type="ARBA" id="ARBA00023136"/>
    </source>
</evidence>
<dbReference type="InterPro" id="IPR035906">
    <property type="entry name" value="MetI-like_sf"/>
</dbReference>
<accession>A0A4Q8ABP9</accession>
<keyword evidence="5 7" id="KW-1133">Transmembrane helix</keyword>
<gene>
    <name evidence="10" type="ORF">EV380_0560</name>
</gene>
<keyword evidence="2 7" id="KW-0813">Transport</keyword>
<dbReference type="AlphaFoldDB" id="A0A4Q8ABP9"/>
<comment type="caution">
    <text evidence="10">The sequence shown here is derived from an EMBL/GenBank/DDBJ whole genome shotgun (WGS) entry which is preliminary data.</text>
</comment>
<evidence type="ECO:0000313" key="11">
    <source>
        <dbReference type="Proteomes" id="UP000292685"/>
    </source>
</evidence>
<dbReference type="EMBL" id="SHLA01000001">
    <property type="protein sequence ID" value="RZU61005.1"/>
    <property type="molecule type" value="Genomic_DNA"/>
</dbReference>
<reference evidence="10 11" key="1">
    <citation type="submission" date="2019-02" db="EMBL/GenBank/DDBJ databases">
        <title>Sequencing the genomes of 1000 actinobacteria strains.</title>
        <authorList>
            <person name="Klenk H.-P."/>
        </authorList>
    </citation>
    <scope>NUCLEOTIDE SEQUENCE [LARGE SCALE GENOMIC DNA]</scope>
    <source>
        <strain evidence="10 11">DSM 17364</strain>
    </source>
</reference>
<evidence type="ECO:0000256" key="7">
    <source>
        <dbReference type="RuleBase" id="RU363032"/>
    </source>
</evidence>
<dbReference type="PANTHER" id="PTHR30614">
    <property type="entry name" value="MEMBRANE COMPONENT OF AMINO ACID ABC TRANSPORTER"/>
    <property type="match status" value="1"/>
</dbReference>
<dbReference type="RefSeq" id="WP_130449207.1">
    <property type="nucleotide sequence ID" value="NZ_SHLA01000001.1"/>
</dbReference>
<feature type="transmembrane region" description="Helical" evidence="7">
    <location>
        <begin position="238"/>
        <end position="262"/>
    </location>
</feature>
<dbReference type="OrthoDB" id="4543034at2"/>
<dbReference type="PROSITE" id="PS50928">
    <property type="entry name" value="ABC_TM1"/>
    <property type="match status" value="1"/>
</dbReference>
<evidence type="ECO:0000256" key="4">
    <source>
        <dbReference type="ARBA" id="ARBA00022692"/>
    </source>
</evidence>
<dbReference type="SUPFAM" id="SSF161098">
    <property type="entry name" value="MetI-like"/>
    <property type="match status" value="1"/>
</dbReference>
<evidence type="ECO:0000256" key="2">
    <source>
        <dbReference type="ARBA" id="ARBA00022448"/>
    </source>
</evidence>
<name>A0A4Q8ABP9_9MICC</name>
<comment type="similarity">
    <text evidence="7">Belongs to the binding-protein-dependent transport system permease family.</text>
</comment>
<feature type="transmembrane region" description="Helical" evidence="7">
    <location>
        <begin position="20"/>
        <end position="41"/>
    </location>
</feature>
<dbReference type="InterPro" id="IPR010065">
    <property type="entry name" value="AA_ABC_transptr_permease_3TM"/>
</dbReference>
<feature type="transmembrane region" description="Helical" evidence="7">
    <location>
        <begin position="139"/>
        <end position="159"/>
    </location>
</feature>